<gene>
    <name evidence="1" type="ORF">LCGC14_2742310</name>
</gene>
<sequence length="169" mass="19263">DMDGGLRGGRKLWKHVVDRLAKNPIVAGQDVLLKRGCTEMERMFYPSDSWDKLADTGRWNMQEMSCSRVIPDVVAKHDEDGYYPKEWEAIKVHVTVQWLEWAWEHKDPCATSKYPNKYFEEPLVAPAIRYNKSIHSEVDYGGYEPIGLPNSVGHEDANAGGAKQIITDL</sequence>
<reference evidence="1" key="1">
    <citation type="journal article" date="2015" name="Nature">
        <title>Complex archaea that bridge the gap between prokaryotes and eukaryotes.</title>
        <authorList>
            <person name="Spang A."/>
            <person name="Saw J.H."/>
            <person name="Jorgensen S.L."/>
            <person name="Zaremba-Niedzwiedzka K."/>
            <person name="Martijn J."/>
            <person name="Lind A.E."/>
            <person name="van Eijk R."/>
            <person name="Schleper C."/>
            <person name="Guy L."/>
            <person name="Ettema T.J."/>
        </authorList>
    </citation>
    <scope>NUCLEOTIDE SEQUENCE</scope>
</reference>
<feature type="non-terminal residue" evidence="1">
    <location>
        <position position="1"/>
    </location>
</feature>
<accession>A0A0F8Z446</accession>
<dbReference type="AlphaFoldDB" id="A0A0F8Z446"/>
<comment type="caution">
    <text evidence="1">The sequence shown here is derived from an EMBL/GenBank/DDBJ whole genome shotgun (WGS) entry which is preliminary data.</text>
</comment>
<dbReference type="EMBL" id="LAZR01049915">
    <property type="protein sequence ID" value="KKK88527.1"/>
    <property type="molecule type" value="Genomic_DNA"/>
</dbReference>
<protein>
    <submittedName>
        <fullName evidence="1">Uncharacterized protein</fullName>
    </submittedName>
</protein>
<proteinExistence type="predicted"/>
<organism evidence="1">
    <name type="scientific">marine sediment metagenome</name>
    <dbReference type="NCBI Taxonomy" id="412755"/>
    <lineage>
        <taxon>unclassified sequences</taxon>
        <taxon>metagenomes</taxon>
        <taxon>ecological metagenomes</taxon>
    </lineage>
</organism>
<evidence type="ECO:0000313" key="1">
    <source>
        <dbReference type="EMBL" id="KKK88527.1"/>
    </source>
</evidence>
<name>A0A0F8Z446_9ZZZZ</name>